<dbReference type="OrthoDB" id="4757095at2759"/>
<proteinExistence type="predicted"/>
<evidence type="ECO:0000313" key="2">
    <source>
        <dbReference type="EMBL" id="RYO74636.1"/>
    </source>
</evidence>
<keyword evidence="3" id="KW-1185">Reference proteome</keyword>
<organism evidence="2 3">
    <name type="scientific">Monosporascus ibericus</name>
    <dbReference type="NCBI Taxonomy" id="155417"/>
    <lineage>
        <taxon>Eukaryota</taxon>
        <taxon>Fungi</taxon>
        <taxon>Dikarya</taxon>
        <taxon>Ascomycota</taxon>
        <taxon>Pezizomycotina</taxon>
        <taxon>Sordariomycetes</taxon>
        <taxon>Xylariomycetidae</taxon>
        <taxon>Xylariales</taxon>
        <taxon>Xylariales incertae sedis</taxon>
        <taxon>Monosporascus</taxon>
    </lineage>
</organism>
<dbReference type="PANTHER" id="PTHR38790">
    <property type="entry name" value="2EXR DOMAIN-CONTAINING PROTEIN-RELATED"/>
    <property type="match status" value="1"/>
</dbReference>
<dbReference type="STRING" id="155417.A0A4Q4SS79"/>
<gene>
    <name evidence="2" type="ORF">DL764_010789</name>
</gene>
<accession>A0A4Q4SS79</accession>
<dbReference type="AlphaFoldDB" id="A0A4Q4SS79"/>
<dbReference type="Pfam" id="PF24864">
    <property type="entry name" value="DUF7730"/>
    <property type="match status" value="1"/>
</dbReference>
<evidence type="ECO:0000259" key="1">
    <source>
        <dbReference type="Pfam" id="PF24864"/>
    </source>
</evidence>
<dbReference type="InterPro" id="IPR056632">
    <property type="entry name" value="DUF7730"/>
</dbReference>
<feature type="domain" description="DUF7730" evidence="1">
    <location>
        <begin position="23"/>
        <end position="265"/>
    </location>
</feature>
<comment type="caution">
    <text evidence="2">The sequence shown here is derived from an EMBL/GenBank/DDBJ whole genome shotgun (WGS) entry which is preliminary data.</text>
</comment>
<name>A0A4Q4SS79_9PEZI</name>
<dbReference type="EMBL" id="QJNU01001582">
    <property type="protein sequence ID" value="RYO74636.1"/>
    <property type="molecule type" value="Genomic_DNA"/>
</dbReference>
<sequence length="316" mass="36504">MMPSSSSSMSPDRPVLQATASLQLTSAFFGNLPLEVREMIYSEFWVVSGLNQHVFSHDGLLTHCPCLLVPGQEDERNDEFEEVWQNRRRSRTGSLVVDDKWSARFSSTWNDHWRCEEEMLSDPTRRRGTLFLPALLTCKRMYLEALQSLYASVTLVFIDLATAHHSLVASPTSTTPLLHSLQFSLAMPYDVLHQHRYYPTPAQNPGPWAELCTTLSNLVRFDSLRRVTLRLDLADDRNWWEVRERWALSAVRGMLARCLTVQLPEVTVSLEWLRPYQYADGDKTPFKLERYPRLQWVGTDEGPAACRLEFLRPVER</sequence>
<dbReference type="Proteomes" id="UP000293360">
    <property type="component" value="Unassembled WGS sequence"/>
</dbReference>
<evidence type="ECO:0000313" key="3">
    <source>
        <dbReference type="Proteomes" id="UP000293360"/>
    </source>
</evidence>
<protein>
    <recommendedName>
        <fullName evidence="1">DUF7730 domain-containing protein</fullName>
    </recommendedName>
</protein>
<reference evidence="2 3" key="1">
    <citation type="submission" date="2018-06" db="EMBL/GenBank/DDBJ databases">
        <title>Complete Genomes of Monosporascus.</title>
        <authorList>
            <person name="Robinson A.J."/>
            <person name="Natvig D.O."/>
        </authorList>
    </citation>
    <scope>NUCLEOTIDE SEQUENCE [LARGE SCALE GENOMIC DNA]</scope>
    <source>
        <strain evidence="2 3">CBS 110550</strain>
    </source>
</reference>